<sequence>MRTMLRILGLGVIGLAAGSVLQTVHVQQPDVVDATGGNGSPPVPDTGYSGAGPFWVGDGAARAETPAGSIGRALSPRIAILPAGGVPVGRNVQISGLPGYGRMAFLLPMGHRVTEASLVLPYVSEIPDTVNAILRVSVNGQRRHEVLLAAGRERRELVLPLLARDLARNTVQISFAVTGVSTTGLCSTDIGNALVTLAPEARLDALTARPLVLPDDRYRAAGGVAGLAWPKDGTDESKAKLLMLAAQAIRAGLEIELRPTGAEPGGFMATPGDLAAMLAGPGSWNGPSMRREWPLALTDGETGGASLRTFTGSHSWRHGFTADDLPDGRLPATLDYGLRLGPLIPAGPAPRQMPDGAGQGWLVHVTLNGSLIEAFTTTEGELRRRAALPPELLRHGNQIEITVGRSFGVEGVCNDGPPLIAELAADSVLLPGVGRVRGISAQLADLVGDSAAFDPAGVSALTIPEAQAAARLLADLPAMPKEGAGGASVSILRLADLPDPDTALRQEGWVYLREDNGPRLVALSDQPGLRQISDHALGLLIGPAQDAPEAPPEAGDRTDGEGP</sequence>
<dbReference type="OrthoDB" id="7838463at2"/>
<gene>
    <name evidence="3" type="ORF">XINFAN_01163</name>
</gene>
<name>A0A3P5WQ66_9RHOB</name>
<keyword evidence="2" id="KW-0732">Signal</keyword>
<feature type="region of interest" description="Disordered" evidence="1">
    <location>
        <begin position="543"/>
        <end position="563"/>
    </location>
</feature>
<reference evidence="3 4" key="1">
    <citation type="submission" date="2018-11" db="EMBL/GenBank/DDBJ databases">
        <authorList>
            <person name="Criscuolo A."/>
        </authorList>
    </citation>
    <scope>NUCLEOTIDE SEQUENCE [LARGE SCALE GENOMIC DNA]</scope>
    <source>
        <strain evidence="3">ACIP111625</strain>
    </source>
</reference>
<evidence type="ECO:0000256" key="1">
    <source>
        <dbReference type="SAM" id="MobiDB-lite"/>
    </source>
</evidence>
<evidence type="ECO:0000313" key="4">
    <source>
        <dbReference type="Proteomes" id="UP000277498"/>
    </source>
</evidence>
<feature type="chain" id="PRO_5017964180" description="Cyclic di-GMP-binding protein" evidence="2">
    <location>
        <begin position="23"/>
        <end position="563"/>
    </location>
</feature>
<feature type="signal peptide" evidence="2">
    <location>
        <begin position="1"/>
        <end position="22"/>
    </location>
</feature>
<dbReference type="AlphaFoldDB" id="A0A3P5WQ66"/>
<dbReference type="EMBL" id="UXAW01000048">
    <property type="protein sequence ID" value="VDC23745.1"/>
    <property type="molecule type" value="Genomic_DNA"/>
</dbReference>
<evidence type="ECO:0008006" key="5">
    <source>
        <dbReference type="Google" id="ProtNLM"/>
    </source>
</evidence>
<accession>A0A3P5WQ66</accession>
<protein>
    <recommendedName>
        <fullName evidence="5">Cyclic di-GMP-binding protein</fullName>
    </recommendedName>
</protein>
<organism evidence="3 4">
    <name type="scientific">Pseudogemmobacter humi</name>
    <dbReference type="NCBI Taxonomy" id="2483812"/>
    <lineage>
        <taxon>Bacteria</taxon>
        <taxon>Pseudomonadati</taxon>
        <taxon>Pseudomonadota</taxon>
        <taxon>Alphaproteobacteria</taxon>
        <taxon>Rhodobacterales</taxon>
        <taxon>Paracoccaceae</taxon>
        <taxon>Pseudogemmobacter</taxon>
    </lineage>
</organism>
<evidence type="ECO:0000313" key="3">
    <source>
        <dbReference type="EMBL" id="VDC23745.1"/>
    </source>
</evidence>
<keyword evidence="4" id="KW-1185">Reference proteome</keyword>
<feature type="compositionally biased region" description="Basic and acidic residues" evidence="1">
    <location>
        <begin position="554"/>
        <end position="563"/>
    </location>
</feature>
<evidence type="ECO:0000256" key="2">
    <source>
        <dbReference type="SAM" id="SignalP"/>
    </source>
</evidence>
<proteinExistence type="predicted"/>
<dbReference type="RefSeq" id="WP_160144551.1">
    <property type="nucleotide sequence ID" value="NZ_UXAW01000048.1"/>
</dbReference>
<dbReference type="Proteomes" id="UP000277498">
    <property type="component" value="Unassembled WGS sequence"/>
</dbReference>